<dbReference type="Proteomes" id="UP000677082">
    <property type="component" value="Unassembled WGS sequence"/>
</dbReference>
<reference evidence="1 2" key="1">
    <citation type="submission" date="2021-03" db="EMBL/GenBank/DDBJ databases">
        <title>Whole genome shotgun sequence of Actinoplanes toevensis NBRC 105298.</title>
        <authorList>
            <person name="Komaki H."/>
            <person name="Tamura T."/>
        </authorList>
    </citation>
    <scope>NUCLEOTIDE SEQUENCE [LARGE SCALE GENOMIC DNA]</scope>
    <source>
        <strain evidence="1 2">NBRC 105298</strain>
    </source>
</reference>
<evidence type="ECO:0000313" key="2">
    <source>
        <dbReference type="Proteomes" id="UP000677082"/>
    </source>
</evidence>
<gene>
    <name evidence="1" type="ORF">Ato02nite_097340</name>
</gene>
<dbReference type="RefSeq" id="WP_246608212.1">
    <property type="nucleotide sequence ID" value="NZ_BOQN01000173.1"/>
</dbReference>
<organism evidence="1 2">
    <name type="scientific">Paractinoplanes toevensis</name>
    <dbReference type="NCBI Taxonomy" id="571911"/>
    <lineage>
        <taxon>Bacteria</taxon>
        <taxon>Bacillati</taxon>
        <taxon>Actinomycetota</taxon>
        <taxon>Actinomycetes</taxon>
        <taxon>Micromonosporales</taxon>
        <taxon>Micromonosporaceae</taxon>
        <taxon>Paractinoplanes</taxon>
    </lineage>
</organism>
<comment type="caution">
    <text evidence="1">The sequence shown here is derived from an EMBL/GenBank/DDBJ whole genome shotgun (WGS) entry which is preliminary data.</text>
</comment>
<proteinExistence type="predicted"/>
<sequence>MVQLLGKEQRQHGPLIALRITPGSGWWELDDRARAVAGALQSRPTDKRGLWLGLQRHTVTRRDYLDGIVEQLQQAGALDRLEVVEDALGEYVANGELIAAALMAGYPMRYDDGPNATFGMSRRDVERVRKMRAAA</sequence>
<keyword evidence="2" id="KW-1185">Reference proteome</keyword>
<protein>
    <submittedName>
        <fullName evidence="1">Uncharacterized protein</fullName>
    </submittedName>
</protein>
<dbReference type="AlphaFoldDB" id="A0A919WD33"/>
<accession>A0A919WD33</accession>
<evidence type="ECO:0000313" key="1">
    <source>
        <dbReference type="EMBL" id="GIM97941.1"/>
    </source>
</evidence>
<dbReference type="EMBL" id="BOQN01000173">
    <property type="protein sequence ID" value="GIM97941.1"/>
    <property type="molecule type" value="Genomic_DNA"/>
</dbReference>
<name>A0A919WD33_9ACTN</name>